<keyword evidence="4" id="KW-1185">Reference proteome</keyword>
<dbReference type="InterPro" id="IPR004675">
    <property type="entry name" value="AhpD_core"/>
</dbReference>
<name>A0ABM7WRN1_9BACT</name>
<feature type="compositionally biased region" description="Low complexity" evidence="1">
    <location>
        <begin position="134"/>
        <end position="147"/>
    </location>
</feature>
<evidence type="ECO:0000256" key="1">
    <source>
        <dbReference type="SAM" id="MobiDB-lite"/>
    </source>
</evidence>
<dbReference type="InterPro" id="IPR029032">
    <property type="entry name" value="AhpD-like"/>
</dbReference>
<dbReference type="SUPFAM" id="SSF69118">
    <property type="entry name" value="AhpD-like"/>
    <property type="match status" value="1"/>
</dbReference>
<proteinExistence type="predicted"/>
<protein>
    <recommendedName>
        <fullName evidence="2">Carboxymuconolactone decarboxylase-like domain-containing protein</fullName>
    </recommendedName>
</protein>
<feature type="domain" description="Carboxymuconolactone decarboxylase-like" evidence="2">
    <location>
        <begin position="43"/>
        <end position="114"/>
    </location>
</feature>
<dbReference type="InterPro" id="IPR003779">
    <property type="entry name" value="CMD-like"/>
</dbReference>
<dbReference type="EMBL" id="AP025591">
    <property type="protein sequence ID" value="BDG02125.1"/>
    <property type="molecule type" value="Genomic_DNA"/>
</dbReference>
<gene>
    <name evidence="3" type="ORF">AMOR_11210</name>
</gene>
<sequence length="155" mass="17164">MATDVKATQKTDVKAIKQEVKELFGLVPTWVNEMPDSALGGFWSLMRDFQLAETRIPNKYKELIGLAVSGATRCRYCTLFHTEAARLFGATDDEIAEASMMAAHTMGASTFLNAQQVDYEQFRNETLQAIAYARQQQQGQAGTTPRPNVDTTAHA</sequence>
<dbReference type="PANTHER" id="PTHR33930:SF2">
    <property type="entry name" value="BLR3452 PROTEIN"/>
    <property type="match status" value="1"/>
</dbReference>
<dbReference type="Pfam" id="PF02627">
    <property type="entry name" value="CMD"/>
    <property type="match status" value="1"/>
</dbReference>
<dbReference type="NCBIfam" id="TIGR00778">
    <property type="entry name" value="ahpD_dom"/>
    <property type="match status" value="1"/>
</dbReference>
<organism evidence="3 4">
    <name type="scientific">Anaeromyxobacter oryzae</name>
    <dbReference type="NCBI Taxonomy" id="2918170"/>
    <lineage>
        <taxon>Bacteria</taxon>
        <taxon>Pseudomonadati</taxon>
        <taxon>Myxococcota</taxon>
        <taxon>Myxococcia</taxon>
        <taxon>Myxococcales</taxon>
        <taxon>Cystobacterineae</taxon>
        <taxon>Anaeromyxobacteraceae</taxon>
        <taxon>Anaeromyxobacter</taxon>
    </lineage>
</organism>
<dbReference type="Proteomes" id="UP001162891">
    <property type="component" value="Chromosome"/>
</dbReference>
<evidence type="ECO:0000313" key="4">
    <source>
        <dbReference type="Proteomes" id="UP001162891"/>
    </source>
</evidence>
<feature type="region of interest" description="Disordered" evidence="1">
    <location>
        <begin position="134"/>
        <end position="155"/>
    </location>
</feature>
<accession>A0ABM7WRN1</accession>
<evidence type="ECO:0000259" key="2">
    <source>
        <dbReference type="Pfam" id="PF02627"/>
    </source>
</evidence>
<dbReference type="RefSeq" id="WP_248359413.1">
    <property type="nucleotide sequence ID" value="NZ_AP025591.1"/>
</dbReference>
<evidence type="ECO:0000313" key="3">
    <source>
        <dbReference type="EMBL" id="BDG02125.1"/>
    </source>
</evidence>
<dbReference type="PANTHER" id="PTHR33930">
    <property type="entry name" value="ALKYL HYDROPEROXIDE REDUCTASE AHPD"/>
    <property type="match status" value="1"/>
</dbReference>
<dbReference type="Gene3D" id="1.20.1290.10">
    <property type="entry name" value="AhpD-like"/>
    <property type="match status" value="1"/>
</dbReference>
<reference evidence="4" key="1">
    <citation type="journal article" date="2022" name="Int. J. Syst. Evol. Microbiol.">
        <title>Anaeromyxobacter oryzae sp. nov., Anaeromyxobacter diazotrophicus sp. nov. and Anaeromyxobacter paludicola sp. nov., isolated from paddy soils.</title>
        <authorList>
            <person name="Itoh H."/>
            <person name="Xu Z."/>
            <person name="Mise K."/>
            <person name="Masuda Y."/>
            <person name="Ushijima N."/>
            <person name="Hayakawa C."/>
            <person name="Shiratori Y."/>
            <person name="Senoo K."/>
        </authorList>
    </citation>
    <scope>NUCLEOTIDE SEQUENCE [LARGE SCALE GENOMIC DNA]</scope>
    <source>
        <strain evidence="4">Red232</strain>
    </source>
</reference>